<proteinExistence type="inferred from homology"/>
<dbReference type="InterPro" id="IPR008632">
    <property type="entry name" value="Gp-FAR-1"/>
</dbReference>
<evidence type="ECO:0000313" key="8">
    <source>
        <dbReference type="Proteomes" id="UP000038045"/>
    </source>
</evidence>
<keyword evidence="4" id="KW-0732">Signal</keyword>
<evidence type="ECO:0000256" key="3">
    <source>
        <dbReference type="ARBA" id="ARBA00022525"/>
    </source>
</evidence>
<evidence type="ECO:0000313" key="9">
    <source>
        <dbReference type="WBParaSite" id="PTRK_0001208600.1"/>
    </source>
</evidence>
<evidence type="ECO:0000256" key="4">
    <source>
        <dbReference type="ARBA" id="ARBA00022729"/>
    </source>
</evidence>
<keyword evidence="3" id="KW-0964">Secreted</keyword>
<feature type="transmembrane region" description="Helical" evidence="7">
    <location>
        <begin position="7"/>
        <end position="27"/>
    </location>
</feature>
<keyword evidence="5" id="KW-0175">Coiled coil</keyword>
<dbReference type="Gene3D" id="1.20.120.1100">
    <property type="match status" value="1"/>
</dbReference>
<keyword evidence="7" id="KW-0812">Transmembrane</keyword>
<keyword evidence="7" id="KW-0472">Membrane</keyword>
<dbReference type="GO" id="GO:0005576">
    <property type="term" value="C:extracellular region"/>
    <property type="evidence" value="ECO:0007669"/>
    <property type="project" value="UniProtKB-SubCell"/>
</dbReference>
<dbReference type="GO" id="GO:0008289">
    <property type="term" value="F:lipid binding"/>
    <property type="evidence" value="ECO:0007669"/>
    <property type="project" value="UniProtKB-KW"/>
</dbReference>
<dbReference type="Proteomes" id="UP000038045">
    <property type="component" value="Unplaced"/>
</dbReference>
<keyword evidence="6" id="KW-0446">Lipid-binding</keyword>
<protein>
    <submittedName>
        <fullName evidence="9">Lipoprotein</fullName>
    </submittedName>
</protein>
<name>A0A0N4ZU21_PARTI</name>
<comment type="subcellular location">
    <subcellularLocation>
        <location evidence="1">Secreted</location>
    </subcellularLocation>
</comment>
<organism evidence="8 9">
    <name type="scientific">Parastrongyloides trichosuri</name>
    <name type="common">Possum-specific nematode worm</name>
    <dbReference type="NCBI Taxonomy" id="131310"/>
    <lineage>
        <taxon>Eukaryota</taxon>
        <taxon>Metazoa</taxon>
        <taxon>Ecdysozoa</taxon>
        <taxon>Nematoda</taxon>
        <taxon>Chromadorea</taxon>
        <taxon>Rhabditida</taxon>
        <taxon>Tylenchina</taxon>
        <taxon>Panagrolaimomorpha</taxon>
        <taxon>Strongyloidoidea</taxon>
        <taxon>Strongyloididae</taxon>
        <taxon>Parastrongyloides</taxon>
    </lineage>
</organism>
<dbReference type="WBParaSite" id="PTRK_0001208600.1">
    <property type="protein sequence ID" value="PTRK_0001208600.1"/>
    <property type="gene ID" value="PTRK_0001208600"/>
</dbReference>
<evidence type="ECO:0000256" key="2">
    <source>
        <dbReference type="ARBA" id="ARBA00006648"/>
    </source>
</evidence>
<keyword evidence="8" id="KW-1185">Reference proteome</keyword>
<evidence type="ECO:0000256" key="6">
    <source>
        <dbReference type="ARBA" id="ARBA00023121"/>
    </source>
</evidence>
<accession>A0A0N4ZU21</accession>
<keyword evidence="7" id="KW-1133">Transmembrane helix</keyword>
<comment type="similarity">
    <text evidence="2">Belongs to the fatty-acid and retinol-binding protein (FARBP) family.</text>
</comment>
<reference evidence="9" key="1">
    <citation type="submission" date="2017-02" db="UniProtKB">
        <authorList>
            <consortium name="WormBaseParasite"/>
        </authorList>
    </citation>
    <scope>IDENTIFICATION</scope>
</reference>
<dbReference type="Pfam" id="PF05823">
    <property type="entry name" value="Gp-FAR-1"/>
    <property type="match status" value="1"/>
</dbReference>
<evidence type="ECO:0000256" key="7">
    <source>
        <dbReference type="SAM" id="Phobius"/>
    </source>
</evidence>
<evidence type="ECO:0000256" key="5">
    <source>
        <dbReference type="ARBA" id="ARBA00023054"/>
    </source>
</evidence>
<sequence length="210" mass="24952">MNILNRYFYIILVIATITCIVVALAIYDQTLDQQLIKEIKEELTLYTPKELAQFDNSLTEEETIILNEFSEGLYKNDSKRDENDILKEASPQLYDKLINLFKKIKEKRENLSDEGKNFYVSLMKEGHTIAKNRGHSSNYKLIMKYVITLTSRFNMLNDKIKDEITQTFPTIKALSENDYYESEFDKYMDHEEFRYSIMRILKVLQLFVIY</sequence>
<dbReference type="AlphaFoldDB" id="A0A0N4ZU21"/>
<evidence type="ECO:0000256" key="1">
    <source>
        <dbReference type="ARBA" id="ARBA00004613"/>
    </source>
</evidence>